<dbReference type="GO" id="GO:0019843">
    <property type="term" value="F:rRNA binding"/>
    <property type="evidence" value="ECO:0007669"/>
    <property type="project" value="UniProtKB-UniRule"/>
</dbReference>
<evidence type="ECO:0000313" key="9">
    <source>
        <dbReference type="EMBL" id="PIP57616.1"/>
    </source>
</evidence>
<evidence type="ECO:0000256" key="1">
    <source>
        <dbReference type="ARBA" id="ARBA00008931"/>
    </source>
</evidence>
<dbReference type="PRINTS" id="PR00060">
    <property type="entry name" value="RIBOSOMALL16"/>
</dbReference>
<reference evidence="9 10" key="1">
    <citation type="submission" date="2017-09" db="EMBL/GenBank/DDBJ databases">
        <title>Depth-based differentiation of microbial function through sediment-hosted aquifers and enrichment of novel symbionts in the deep terrestrial subsurface.</title>
        <authorList>
            <person name="Probst A.J."/>
            <person name="Ladd B."/>
            <person name="Jarett J.K."/>
            <person name="Geller-Mcgrath D.E."/>
            <person name="Sieber C.M."/>
            <person name="Emerson J.B."/>
            <person name="Anantharaman K."/>
            <person name="Thomas B.C."/>
            <person name="Malmstrom R."/>
            <person name="Stieglmeier M."/>
            <person name="Klingl A."/>
            <person name="Woyke T."/>
            <person name="Ryan C.M."/>
            <person name="Banfield J.F."/>
        </authorList>
    </citation>
    <scope>NUCLEOTIDE SEQUENCE [LARGE SCALE GENOMIC DNA]</scope>
    <source>
        <strain evidence="9">CG22_combo_CG10-13_8_21_14_all_39_10</strain>
    </source>
</reference>
<name>A0A2H0BIU9_9BACT</name>
<keyword evidence="4 6" id="KW-0687">Ribonucleoprotein</keyword>
<dbReference type="GO" id="GO:0003735">
    <property type="term" value="F:structural constituent of ribosome"/>
    <property type="evidence" value="ECO:0007669"/>
    <property type="project" value="InterPro"/>
</dbReference>
<dbReference type="InterPro" id="IPR047873">
    <property type="entry name" value="Ribosomal_uL16"/>
</dbReference>
<dbReference type="EMBL" id="PCSW01000064">
    <property type="protein sequence ID" value="PIP57616.1"/>
    <property type="molecule type" value="Genomic_DNA"/>
</dbReference>
<organism evidence="9 10">
    <name type="scientific">Candidatus Woesebacteria bacterium CG22_combo_CG10-13_8_21_14_all_39_10</name>
    <dbReference type="NCBI Taxonomy" id="1975059"/>
    <lineage>
        <taxon>Bacteria</taxon>
        <taxon>Candidatus Woeseibacteriota</taxon>
    </lineage>
</organism>
<dbReference type="InterPro" id="IPR020798">
    <property type="entry name" value="Ribosomal_uL16_CS"/>
</dbReference>
<keyword evidence="2 6" id="KW-0820">tRNA-binding</keyword>
<keyword evidence="6 8" id="KW-0694">RNA-binding</keyword>
<evidence type="ECO:0000256" key="8">
    <source>
        <dbReference type="RuleBase" id="RU004414"/>
    </source>
</evidence>
<dbReference type="Proteomes" id="UP000229847">
    <property type="component" value="Unassembled WGS sequence"/>
</dbReference>
<dbReference type="GO" id="GO:0006412">
    <property type="term" value="P:translation"/>
    <property type="evidence" value="ECO:0007669"/>
    <property type="project" value="UniProtKB-UniRule"/>
</dbReference>
<comment type="function">
    <text evidence="6 8">Binds 23S rRNA and is also seen to make contacts with the A and possibly P site tRNAs.</text>
</comment>
<dbReference type="AlphaFoldDB" id="A0A2H0BIU9"/>
<dbReference type="InterPro" id="IPR016180">
    <property type="entry name" value="Ribosomal_uL16_dom"/>
</dbReference>
<comment type="subunit">
    <text evidence="6 8">Part of the 50S ribosomal subunit.</text>
</comment>
<dbReference type="PANTHER" id="PTHR12220">
    <property type="entry name" value="50S/60S RIBOSOMAL PROTEIN L16"/>
    <property type="match status" value="1"/>
</dbReference>
<dbReference type="SUPFAM" id="SSF54686">
    <property type="entry name" value="Ribosomal protein L16p/L10e"/>
    <property type="match status" value="1"/>
</dbReference>
<dbReference type="PANTHER" id="PTHR12220:SF13">
    <property type="entry name" value="LARGE RIBOSOMAL SUBUNIT PROTEIN UL16M"/>
    <property type="match status" value="1"/>
</dbReference>
<accession>A0A2H0BIU9</accession>
<sequence length="145" mass="15955">MQPKRRKYIKDFRGKMRGVSSRGAELSFGEFGLKAQEVAWVTGQQIEAARRAITHELRKGGRVWIRIFPDKPVSAKPAGKRMGGGKGDIAKYVVTVRPGRILFEVAGATEEIVKLAFAKAAAKLPIKTKFITAFKNTPQGIAETN</sequence>
<keyword evidence="3 6" id="KW-0689">Ribosomal protein</keyword>
<protein>
    <recommendedName>
        <fullName evidence="5 6">Large ribosomal subunit protein uL16</fullName>
    </recommendedName>
</protein>
<dbReference type="InterPro" id="IPR036920">
    <property type="entry name" value="Ribosomal_uL16_sf"/>
</dbReference>
<dbReference type="Pfam" id="PF00252">
    <property type="entry name" value="Ribosomal_L16"/>
    <property type="match status" value="1"/>
</dbReference>
<evidence type="ECO:0000256" key="3">
    <source>
        <dbReference type="ARBA" id="ARBA00022980"/>
    </source>
</evidence>
<proteinExistence type="inferred from homology"/>
<evidence type="ECO:0000313" key="10">
    <source>
        <dbReference type="Proteomes" id="UP000229847"/>
    </source>
</evidence>
<evidence type="ECO:0000256" key="5">
    <source>
        <dbReference type="ARBA" id="ARBA00035198"/>
    </source>
</evidence>
<dbReference type="GO" id="GO:0005840">
    <property type="term" value="C:ribosome"/>
    <property type="evidence" value="ECO:0007669"/>
    <property type="project" value="UniProtKB-KW"/>
</dbReference>
<dbReference type="FunFam" id="3.90.1170.10:FF:000001">
    <property type="entry name" value="50S ribosomal protein L16"/>
    <property type="match status" value="1"/>
</dbReference>
<dbReference type="GO" id="GO:0000049">
    <property type="term" value="F:tRNA binding"/>
    <property type="evidence" value="ECO:0007669"/>
    <property type="project" value="UniProtKB-KW"/>
</dbReference>
<evidence type="ECO:0000256" key="2">
    <source>
        <dbReference type="ARBA" id="ARBA00022555"/>
    </source>
</evidence>
<dbReference type="CDD" id="cd01433">
    <property type="entry name" value="Ribosomal_L16_L10e"/>
    <property type="match status" value="1"/>
</dbReference>
<evidence type="ECO:0000256" key="6">
    <source>
        <dbReference type="HAMAP-Rule" id="MF_01342"/>
    </source>
</evidence>
<dbReference type="PROSITE" id="PS00586">
    <property type="entry name" value="RIBOSOMAL_L16_1"/>
    <property type="match status" value="1"/>
</dbReference>
<dbReference type="GO" id="GO:1990904">
    <property type="term" value="C:ribonucleoprotein complex"/>
    <property type="evidence" value="ECO:0007669"/>
    <property type="project" value="UniProtKB-KW"/>
</dbReference>
<dbReference type="Gene3D" id="3.90.1170.10">
    <property type="entry name" value="Ribosomal protein L10e/L16"/>
    <property type="match status" value="1"/>
</dbReference>
<dbReference type="InterPro" id="IPR000114">
    <property type="entry name" value="Ribosomal_uL16_bact-type"/>
</dbReference>
<keyword evidence="6 8" id="KW-0699">rRNA-binding</keyword>
<gene>
    <name evidence="6" type="primary">rplP</name>
    <name evidence="9" type="ORF">COX03_02140</name>
</gene>
<evidence type="ECO:0000256" key="4">
    <source>
        <dbReference type="ARBA" id="ARBA00023274"/>
    </source>
</evidence>
<comment type="caution">
    <text evidence="9">The sequence shown here is derived from an EMBL/GenBank/DDBJ whole genome shotgun (WGS) entry which is preliminary data.</text>
</comment>
<evidence type="ECO:0000256" key="7">
    <source>
        <dbReference type="RuleBase" id="RU004413"/>
    </source>
</evidence>
<dbReference type="HAMAP" id="MF_01342">
    <property type="entry name" value="Ribosomal_uL16"/>
    <property type="match status" value="1"/>
</dbReference>
<comment type="similarity">
    <text evidence="1 6 7">Belongs to the universal ribosomal protein uL16 family.</text>
</comment>
<dbReference type="NCBIfam" id="TIGR01164">
    <property type="entry name" value="rplP_bact"/>
    <property type="match status" value="1"/>
</dbReference>